<name>A0ABV0BF08_9SPHN</name>
<dbReference type="RefSeq" id="WP_346248886.1">
    <property type="nucleotide sequence ID" value="NZ_JBDIZK010000018.1"/>
</dbReference>
<feature type="compositionally biased region" description="Basic and acidic residues" evidence="1">
    <location>
        <begin position="77"/>
        <end position="90"/>
    </location>
</feature>
<keyword evidence="3" id="KW-1185">Reference proteome</keyword>
<dbReference type="Proteomes" id="UP001427805">
    <property type="component" value="Unassembled WGS sequence"/>
</dbReference>
<organism evidence="2 3">
    <name type="scientific">Sphingomonas rustica</name>
    <dbReference type="NCBI Taxonomy" id="3103142"/>
    <lineage>
        <taxon>Bacteria</taxon>
        <taxon>Pseudomonadati</taxon>
        <taxon>Pseudomonadota</taxon>
        <taxon>Alphaproteobacteria</taxon>
        <taxon>Sphingomonadales</taxon>
        <taxon>Sphingomonadaceae</taxon>
        <taxon>Sphingomonas</taxon>
    </lineage>
</organism>
<proteinExistence type="predicted"/>
<gene>
    <name evidence="2" type="ORF">TPR58_21870</name>
</gene>
<accession>A0ABV0BF08</accession>
<evidence type="ECO:0000256" key="1">
    <source>
        <dbReference type="SAM" id="MobiDB-lite"/>
    </source>
</evidence>
<dbReference type="EMBL" id="JBDIZK010000018">
    <property type="protein sequence ID" value="MEN3749835.1"/>
    <property type="molecule type" value="Genomic_DNA"/>
</dbReference>
<reference evidence="2 3" key="1">
    <citation type="submission" date="2024-05" db="EMBL/GenBank/DDBJ databases">
        <title>Sphingomonas sp. HF-S3 16S ribosomal RNA gene Genome sequencing and assembly.</title>
        <authorList>
            <person name="Lee H."/>
        </authorList>
    </citation>
    <scope>NUCLEOTIDE SEQUENCE [LARGE SCALE GENOMIC DNA]</scope>
    <source>
        <strain evidence="2 3">HF-S3</strain>
    </source>
</reference>
<comment type="caution">
    <text evidence="2">The sequence shown here is derived from an EMBL/GenBank/DDBJ whole genome shotgun (WGS) entry which is preliminary data.</text>
</comment>
<sequence length="90" mass="9353">MTDGKQPMQADGAGTEPNETDENGELASRRGKDQPGESGGGAYPNPHTGKEAAGEGGNFHGGQSEQAYHGTGQLGEQKTDDQPNSPSRER</sequence>
<evidence type="ECO:0000313" key="2">
    <source>
        <dbReference type="EMBL" id="MEN3749835.1"/>
    </source>
</evidence>
<evidence type="ECO:0008006" key="4">
    <source>
        <dbReference type="Google" id="ProtNLM"/>
    </source>
</evidence>
<evidence type="ECO:0000313" key="3">
    <source>
        <dbReference type="Proteomes" id="UP001427805"/>
    </source>
</evidence>
<feature type="region of interest" description="Disordered" evidence="1">
    <location>
        <begin position="1"/>
        <end position="90"/>
    </location>
</feature>
<protein>
    <recommendedName>
        <fullName evidence="4">Stress-induced protein</fullName>
    </recommendedName>
</protein>